<dbReference type="PANTHER" id="PTHR12469:SF2">
    <property type="entry name" value="SUCCINATE DEHYDROGENASE ASSEMBLY FACTOR 2, MITOCHONDRIAL"/>
    <property type="match status" value="1"/>
</dbReference>
<evidence type="ECO:0000256" key="4">
    <source>
        <dbReference type="HAMAP-Rule" id="MF_03057"/>
    </source>
</evidence>
<comment type="subcellular location">
    <subcellularLocation>
        <location evidence="1 4">Mitochondrion matrix</location>
    </subcellularLocation>
</comment>
<dbReference type="InParanoid" id="A0A7R8UVR5"/>
<dbReference type="Gene3D" id="1.10.150.250">
    <property type="entry name" value="Flavinator of succinate dehydrogenase"/>
    <property type="match status" value="1"/>
</dbReference>
<evidence type="ECO:0000313" key="5">
    <source>
        <dbReference type="EMBL" id="CAD7087928.1"/>
    </source>
</evidence>
<dbReference type="GO" id="GO:0006121">
    <property type="term" value="P:mitochondrial electron transport, succinate to ubiquinone"/>
    <property type="evidence" value="ECO:0007669"/>
    <property type="project" value="UniProtKB-UniRule"/>
</dbReference>
<evidence type="ECO:0000313" key="6">
    <source>
        <dbReference type="Proteomes" id="UP000594454"/>
    </source>
</evidence>
<accession>A0A7R8UVR5</accession>
<dbReference type="EMBL" id="LR899012">
    <property type="protein sequence ID" value="CAD7087928.1"/>
    <property type="molecule type" value="Genomic_DNA"/>
</dbReference>
<keyword evidence="2 4" id="KW-0496">Mitochondrion</keyword>
<organism evidence="5 6">
    <name type="scientific">Hermetia illucens</name>
    <name type="common">Black soldier fly</name>
    <dbReference type="NCBI Taxonomy" id="343691"/>
    <lineage>
        <taxon>Eukaryota</taxon>
        <taxon>Metazoa</taxon>
        <taxon>Ecdysozoa</taxon>
        <taxon>Arthropoda</taxon>
        <taxon>Hexapoda</taxon>
        <taxon>Insecta</taxon>
        <taxon>Pterygota</taxon>
        <taxon>Neoptera</taxon>
        <taxon>Endopterygota</taxon>
        <taxon>Diptera</taxon>
        <taxon>Brachycera</taxon>
        <taxon>Stratiomyomorpha</taxon>
        <taxon>Stratiomyidae</taxon>
        <taxon>Hermetiinae</taxon>
        <taxon>Hermetia</taxon>
    </lineage>
</organism>
<evidence type="ECO:0000256" key="2">
    <source>
        <dbReference type="ARBA" id="ARBA00023128"/>
    </source>
</evidence>
<name>A0A7R8UVR5_HERIL</name>
<dbReference type="InterPro" id="IPR028882">
    <property type="entry name" value="SDHAF2"/>
</dbReference>
<keyword evidence="6" id="KW-1185">Reference proteome</keyword>
<dbReference type="Proteomes" id="UP000594454">
    <property type="component" value="Chromosome 4"/>
</dbReference>
<comment type="similarity">
    <text evidence="4">Belongs to the SDHAF2 family.</text>
</comment>
<dbReference type="InterPro" id="IPR005631">
    <property type="entry name" value="SDH"/>
</dbReference>
<dbReference type="SUPFAM" id="SSF109910">
    <property type="entry name" value="YgfY-like"/>
    <property type="match status" value="1"/>
</dbReference>
<keyword evidence="3 4" id="KW-0143">Chaperone</keyword>
<dbReference type="Pfam" id="PF03937">
    <property type="entry name" value="Sdh5"/>
    <property type="match status" value="1"/>
</dbReference>
<proteinExistence type="inferred from homology"/>
<dbReference type="OrthoDB" id="284292at2759"/>
<gene>
    <name evidence="5" type="ORF">HERILL_LOCUS10600</name>
</gene>
<dbReference type="GO" id="GO:0034553">
    <property type="term" value="P:mitochondrial respiratory chain complex II assembly"/>
    <property type="evidence" value="ECO:0007669"/>
    <property type="project" value="TreeGrafter"/>
</dbReference>
<dbReference type="GO" id="GO:0005759">
    <property type="term" value="C:mitochondrial matrix"/>
    <property type="evidence" value="ECO:0007669"/>
    <property type="project" value="UniProtKB-SubCell"/>
</dbReference>
<evidence type="ECO:0000256" key="1">
    <source>
        <dbReference type="ARBA" id="ARBA00004305"/>
    </source>
</evidence>
<sequence length="233" mass="27259">MGEGRAVYHGHIQLYPGVLENMEKAWIGWKRDSYFYIKFVSNDHPQSHPSDRSASHGRSRNCFSQVKGRLRVNIIMLRCVSKLRRFSGILTPRAFASTNGGAPPKNPDEKMPPIIDFEDPDYLPLPFYPERQNEPLEQRKQRLLYQSRKRGMLENDLLLSTFAAKYLKSMSSEQTAMYDKLINGPTNDWDIYYWATDAKPTPEDYNNEIMQMFKKHVQNLEKEVRLRMPDVHS</sequence>
<reference evidence="5 6" key="1">
    <citation type="submission" date="2020-11" db="EMBL/GenBank/DDBJ databases">
        <authorList>
            <person name="Wallbank WR R."/>
            <person name="Pardo Diaz C."/>
            <person name="Kozak K."/>
            <person name="Martin S."/>
            <person name="Jiggins C."/>
            <person name="Moest M."/>
            <person name="Warren A I."/>
            <person name="Generalovic N T."/>
            <person name="Byers J.R.P. K."/>
            <person name="Montejo-Kovacevich G."/>
            <person name="Yen C E."/>
        </authorList>
    </citation>
    <scope>NUCLEOTIDE SEQUENCE [LARGE SCALE GENOMIC DNA]</scope>
</reference>
<dbReference type="FunFam" id="1.10.150.250:FF:000002">
    <property type="entry name" value="Succinate dehydrogenase assembly factor 2, mitochondrial"/>
    <property type="match status" value="1"/>
</dbReference>
<dbReference type="FunCoup" id="A0A7R8UVR5">
    <property type="interactions" value="1378"/>
</dbReference>
<dbReference type="AlphaFoldDB" id="A0A7R8UVR5"/>
<dbReference type="InterPro" id="IPR036714">
    <property type="entry name" value="SDH_sf"/>
</dbReference>
<comment type="subunit">
    <text evidence="4">Interacts with the flavoprotein subunit within the SDH catalytic dimer.</text>
</comment>
<dbReference type="PANTHER" id="PTHR12469">
    <property type="entry name" value="PROTEIN EMI5 HOMOLOG, MITOCHONDRIAL"/>
    <property type="match status" value="1"/>
</dbReference>
<evidence type="ECO:0000256" key="3">
    <source>
        <dbReference type="ARBA" id="ARBA00023186"/>
    </source>
</evidence>
<protein>
    <recommendedName>
        <fullName evidence="4">Succinate dehydrogenase assembly factor 2, mitochondrial</fullName>
        <shortName evidence="4">SDH assembly factor 2</shortName>
        <shortName evidence="4">SDHAF2</shortName>
    </recommendedName>
</protein>
<dbReference type="HAMAP" id="MF_03057">
    <property type="entry name" value="SDHAF2"/>
    <property type="match status" value="1"/>
</dbReference>
<comment type="function">
    <text evidence="4">Plays an essential role in the assembly of succinate dehydrogenase (SDH), an enzyme complex (also referred to as respiratory complex II) that is a component of both the tricarboxylic acid (TCA) cycle and the mitochondrial electron transport chain, and which couples the oxidation of succinate to fumarate with the reduction of ubiquinone (coenzyme Q) to ubiquinol. Required for flavinylation (covalent attachment of FAD) of the flavoprotein subunit of the SDH catalytic dimer.</text>
</comment>
<dbReference type="GO" id="GO:0006099">
    <property type="term" value="P:tricarboxylic acid cycle"/>
    <property type="evidence" value="ECO:0007669"/>
    <property type="project" value="TreeGrafter"/>
</dbReference>